<proteinExistence type="predicted"/>
<dbReference type="EMBL" id="FNCC01000020">
    <property type="protein sequence ID" value="SDH37852.1"/>
    <property type="molecule type" value="Genomic_DNA"/>
</dbReference>
<dbReference type="RefSeq" id="WP_090058997.1">
    <property type="nucleotide sequence ID" value="NZ_FNCC01000020.1"/>
</dbReference>
<protein>
    <recommendedName>
        <fullName evidence="1">DUF397 domain-containing protein</fullName>
    </recommendedName>
</protein>
<keyword evidence="3" id="KW-1185">Reference proteome</keyword>
<name>A0A1G8BXG0_9PSEU</name>
<reference evidence="3" key="1">
    <citation type="submission" date="2016-10" db="EMBL/GenBank/DDBJ databases">
        <authorList>
            <person name="Varghese N."/>
            <person name="Submissions S."/>
        </authorList>
    </citation>
    <scope>NUCLEOTIDE SEQUENCE [LARGE SCALE GENOMIC DNA]</scope>
    <source>
        <strain evidence="3">CGMCC 4.3506</strain>
    </source>
</reference>
<evidence type="ECO:0000313" key="2">
    <source>
        <dbReference type="EMBL" id="SDH37852.1"/>
    </source>
</evidence>
<evidence type="ECO:0000259" key="1">
    <source>
        <dbReference type="Pfam" id="PF04149"/>
    </source>
</evidence>
<gene>
    <name evidence="2" type="ORF">SAMN05216553_120106</name>
</gene>
<sequence length="60" mass="6511">MANELLRWRKSTYSGSGDTGGGECVEIAWLSEDRIALRDSKNPGAGTVTASRAWLRTVGR</sequence>
<dbReference type="OrthoDB" id="4225390at2"/>
<dbReference type="InterPro" id="IPR007278">
    <property type="entry name" value="DUF397"/>
</dbReference>
<organism evidence="2 3">
    <name type="scientific">Lentzea fradiae</name>
    <dbReference type="NCBI Taxonomy" id="200378"/>
    <lineage>
        <taxon>Bacteria</taxon>
        <taxon>Bacillati</taxon>
        <taxon>Actinomycetota</taxon>
        <taxon>Actinomycetes</taxon>
        <taxon>Pseudonocardiales</taxon>
        <taxon>Pseudonocardiaceae</taxon>
        <taxon>Lentzea</taxon>
    </lineage>
</organism>
<accession>A0A1G8BXG0</accession>
<feature type="domain" description="DUF397" evidence="1">
    <location>
        <begin position="6"/>
        <end position="53"/>
    </location>
</feature>
<evidence type="ECO:0000313" key="3">
    <source>
        <dbReference type="Proteomes" id="UP000199623"/>
    </source>
</evidence>
<dbReference type="AlphaFoldDB" id="A0A1G8BXG0"/>
<dbReference type="STRING" id="200378.SAMN05216553_120106"/>
<dbReference type="Pfam" id="PF04149">
    <property type="entry name" value="DUF397"/>
    <property type="match status" value="1"/>
</dbReference>
<dbReference type="Proteomes" id="UP000199623">
    <property type="component" value="Unassembled WGS sequence"/>
</dbReference>